<dbReference type="Pfam" id="PF07980">
    <property type="entry name" value="SusD_RagB"/>
    <property type="match status" value="1"/>
</dbReference>
<comment type="similarity">
    <text evidence="2">Belongs to the SusD family.</text>
</comment>
<evidence type="ECO:0000313" key="10">
    <source>
        <dbReference type="Proteomes" id="UP000266005"/>
    </source>
</evidence>
<evidence type="ECO:0000313" key="9">
    <source>
        <dbReference type="EMBL" id="RIJ37008.1"/>
    </source>
</evidence>
<dbReference type="Pfam" id="PF14322">
    <property type="entry name" value="SusD-like_3"/>
    <property type="match status" value="1"/>
</dbReference>
<dbReference type="AlphaFoldDB" id="A0A399S145"/>
<dbReference type="InterPro" id="IPR011990">
    <property type="entry name" value="TPR-like_helical_dom_sf"/>
</dbReference>
<dbReference type="Gene3D" id="1.25.40.390">
    <property type="match status" value="1"/>
</dbReference>
<feature type="signal peptide" evidence="6">
    <location>
        <begin position="1"/>
        <end position="21"/>
    </location>
</feature>
<dbReference type="SUPFAM" id="SSF48452">
    <property type="entry name" value="TPR-like"/>
    <property type="match status" value="1"/>
</dbReference>
<dbReference type="InterPro" id="IPR012944">
    <property type="entry name" value="SusD_RagB_dom"/>
</dbReference>
<name>A0A399S145_9BACT</name>
<feature type="domain" description="SusD-like N-terminal" evidence="8">
    <location>
        <begin position="86"/>
        <end position="235"/>
    </location>
</feature>
<protein>
    <submittedName>
        <fullName evidence="9">RagB/SusD family nutrient uptake outer membrane protein</fullName>
    </submittedName>
</protein>
<sequence>MKKLIYSSLAAAMLLFSSCEKDFLDAQPTDAVSEAAVFSTTKNAWAAINGIHRTMFVRYDSQGQPGQGGVMIMSDMLGEDLVMTAAGNGWFNSMYKWLIHRNANAGDVRFVYRFYYKIIANANMIINNIDNAEGPDADKKAIKGQALAYRGWAHHQLVQLFAERYDKSKGSNDQLGVPVLTVNTVEGQPRASVEEVYAQVNADLTEALNLLTDSRNAKSHFNAEVVEGLKARVALTMQDWAAAAQFAHTARESYPLMSESAYLGGFNDVSNPEWMWGSAQIADQTTYFASFFAYMSLNFSSTNIRSNPKAINSKLYAKISDTDVRKQMWDPTPTAVKDGDNKTVGYDVNGYIIPSNFSAKAYMNRKFQADGNASSIGDVPYMRAAEMYLIEAEALARQGKDVEAMLVLTELMKARDAAYVPTALTGQALIDEIMIQRRIELWGEGFRFLDLKRTNSALDRTGANHSSTLTSDLFQIPAGDKQWQWLIPQDELNANKNPGMVQNPL</sequence>
<keyword evidence="3 6" id="KW-0732">Signal</keyword>
<reference evidence="10" key="1">
    <citation type="submission" date="2018-08" db="EMBL/GenBank/DDBJ databases">
        <title>Mucilaginibacter sp. MYSH2.</title>
        <authorList>
            <person name="Seo T."/>
        </authorList>
    </citation>
    <scope>NUCLEOTIDE SEQUENCE [LARGE SCALE GENOMIC DNA]</scope>
    <source>
        <strain evidence="10">KIRAN</strain>
    </source>
</reference>
<evidence type="ECO:0000256" key="3">
    <source>
        <dbReference type="ARBA" id="ARBA00022729"/>
    </source>
</evidence>
<evidence type="ECO:0000259" key="7">
    <source>
        <dbReference type="Pfam" id="PF07980"/>
    </source>
</evidence>
<keyword evidence="4" id="KW-0472">Membrane</keyword>
<evidence type="ECO:0000256" key="2">
    <source>
        <dbReference type="ARBA" id="ARBA00006275"/>
    </source>
</evidence>
<dbReference type="Proteomes" id="UP000266005">
    <property type="component" value="Unassembled WGS sequence"/>
</dbReference>
<evidence type="ECO:0000256" key="1">
    <source>
        <dbReference type="ARBA" id="ARBA00004442"/>
    </source>
</evidence>
<feature type="domain" description="RagB/SusD" evidence="7">
    <location>
        <begin position="337"/>
        <end position="504"/>
    </location>
</feature>
<dbReference type="GO" id="GO:0009279">
    <property type="term" value="C:cell outer membrane"/>
    <property type="evidence" value="ECO:0007669"/>
    <property type="project" value="UniProtKB-SubCell"/>
</dbReference>
<gene>
    <name evidence="9" type="ORF">D1627_14445</name>
</gene>
<keyword evidence="5" id="KW-0998">Cell outer membrane</keyword>
<dbReference type="OrthoDB" id="1100079at2"/>
<comment type="subcellular location">
    <subcellularLocation>
        <location evidence="1">Cell outer membrane</location>
    </subcellularLocation>
</comment>
<feature type="chain" id="PRO_5017382974" evidence="6">
    <location>
        <begin position="22"/>
        <end position="505"/>
    </location>
</feature>
<evidence type="ECO:0000256" key="6">
    <source>
        <dbReference type="SAM" id="SignalP"/>
    </source>
</evidence>
<evidence type="ECO:0000259" key="8">
    <source>
        <dbReference type="Pfam" id="PF14322"/>
    </source>
</evidence>
<accession>A0A399S145</accession>
<evidence type="ECO:0000256" key="5">
    <source>
        <dbReference type="ARBA" id="ARBA00023237"/>
    </source>
</evidence>
<comment type="caution">
    <text evidence="9">The sequence shown here is derived from an EMBL/GenBank/DDBJ whole genome shotgun (WGS) entry which is preliminary data.</text>
</comment>
<evidence type="ECO:0000256" key="4">
    <source>
        <dbReference type="ARBA" id="ARBA00023136"/>
    </source>
</evidence>
<dbReference type="EMBL" id="QWGE01000004">
    <property type="protein sequence ID" value="RIJ37008.1"/>
    <property type="molecule type" value="Genomic_DNA"/>
</dbReference>
<keyword evidence="10" id="KW-1185">Reference proteome</keyword>
<dbReference type="InterPro" id="IPR033985">
    <property type="entry name" value="SusD-like_N"/>
</dbReference>
<dbReference type="PROSITE" id="PS51257">
    <property type="entry name" value="PROKAR_LIPOPROTEIN"/>
    <property type="match status" value="1"/>
</dbReference>
<dbReference type="RefSeq" id="WP_119432943.1">
    <property type="nucleotide sequence ID" value="NZ_QWGE01000004.1"/>
</dbReference>
<proteinExistence type="inferred from homology"/>
<organism evidence="9 10">
    <name type="scientific">Pontibacter oryzae</name>
    <dbReference type="NCBI Taxonomy" id="2304593"/>
    <lineage>
        <taxon>Bacteria</taxon>
        <taxon>Pseudomonadati</taxon>
        <taxon>Bacteroidota</taxon>
        <taxon>Cytophagia</taxon>
        <taxon>Cytophagales</taxon>
        <taxon>Hymenobacteraceae</taxon>
        <taxon>Pontibacter</taxon>
    </lineage>
</organism>